<evidence type="ECO:0000313" key="1">
    <source>
        <dbReference type="EMBL" id="QNN44194.1"/>
    </source>
</evidence>
<reference evidence="1 2" key="1">
    <citation type="submission" date="2020-08" db="EMBL/GenBank/DDBJ databases">
        <title>Genome sequence of Pedobacter roseus KACC 11594T.</title>
        <authorList>
            <person name="Hyun D.-W."/>
            <person name="Bae J.-W."/>
        </authorList>
    </citation>
    <scope>NUCLEOTIDE SEQUENCE [LARGE SCALE GENOMIC DNA]</scope>
    <source>
        <strain evidence="1 2">KACC 11594</strain>
    </source>
</reference>
<protein>
    <submittedName>
        <fullName evidence="1">Uncharacterized protein</fullName>
    </submittedName>
</protein>
<sequence>MTEIILKDNLEQCKIDALLNFLKSWDIDAELRITNAEKSTEAVEFSLSKGIWSDYDVNSKELRDKAWKR</sequence>
<dbReference type="AlphaFoldDB" id="A0A7G9QLG9"/>
<dbReference type="KEGG" id="proe:H9L23_09015"/>
<gene>
    <name evidence="1" type="ORF">H9L23_09015</name>
</gene>
<evidence type="ECO:0000313" key="2">
    <source>
        <dbReference type="Proteomes" id="UP000515806"/>
    </source>
</evidence>
<proteinExistence type="predicted"/>
<organism evidence="1 2">
    <name type="scientific">Pedobacter roseus</name>
    <dbReference type="NCBI Taxonomy" id="336820"/>
    <lineage>
        <taxon>Bacteria</taxon>
        <taxon>Pseudomonadati</taxon>
        <taxon>Bacteroidota</taxon>
        <taxon>Sphingobacteriia</taxon>
        <taxon>Sphingobacteriales</taxon>
        <taxon>Sphingobacteriaceae</taxon>
        <taxon>Pedobacter</taxon>
    </lineage>
</organism>
<dbReference type="RefSeq" id="WP_187594642.1">
    <property type="nucleotide sequence ID" value="NZ_CP060723.1"/>
</dbReference>
<keyword evidence="2" id="KW-1185">Reference proteome</keyword>
<dbReference type="Proteomes" id="UP000515806">
    <property type="component" value="Chromosome"/>
</dbReference>
<dbReference type="EMBL" id="CP060723">
    <property type="protein sequence ID" value="QNN44194.1"/>
    <property type="molecule type" value="Genomic_DNA"/>
</dbReference>
<accession>A0A7G9QLG9</accession>
<name>A0A7G9QLG9_9SPHI</name>